<feature type="domain" description="GGDEF" evidence="3">
    <location>
        <begin position="361"/>
        <end position="494"/>
    </location>
</feature>
<dbReference type="SMART" id="SM00267">
    <property type="entry name" value="GGDEF"/>
    <property type="match status" value="1"/>
</dbReference>
<keyword evidence="2" id="KW-1133">Transmembrane helix</keyword>
<keyword evidence="5" id="KW-0548">Nucleotidyltransferase</keyword>
<accession>A0A2S0JXN8</accession>
<evidence type="ECO:0000259" key="3">
    <source>
        <dbReference type="PROSITE" id="PS50887"/>
    </source>
</evidence>
<gene>
    <name evidence="5" type="primary">yfiN_2</name>
    <name evidence="4" type="ORF">LS41612_06090</name>
    <name evidence="5" type="ORF">NCTC10338_03548</name>
</gene>
<evidence type="ECO:0000256" key="1">
    <source>
        <dbReference type="SAM" id="MobiDB-lite"/>
    </source>
</evidence>
<sequence length="506" mass="58242">MKKLRIKLLISLIAFALILVAVISYVNRQILVTNIETQEARNRTLIENHILADMQTVDNAHFYFDKNISDQMEKELRALATYYKQNPKIDTWNLQQMKSQHGMDIYILDQTNTVIYTTFPKDLGLNFSLCCKNFSALLDERRESGQLFTDGIDISTTTGEYRKFSYLATPDKKYLLELGLELNEVPVFQTFNFGKTAAYLVEKYNDLLDVRTISANGVFFSDTESTRVTVKNQTKKFQDHFKTALQTMKPAEYQQILDDGYIETYRFLPYEAETVRGASTKRVVYVKYGNRTELTALANNTKQFWYVLMIALVTALIMLVVINRLFSKTIHLATYDPLTNVYNRATYISKMDKLLKKRKANTPGLLLIDLDNFKQVNDRFGHAEGDRILIETAKILKDVVRTEGFVVRFGGDEFAIVLYDTNNEHMVQVASAILEKIRRLKNVENHKWSVISVSMGGVICEKSNESELSLFERADKALYQSKKAGKDQYSSYHEVASTEEKYNQST</sequence>
<evidence type="ECO:0000313" key="5">
    <source>
        <dbReference type="EMBL" id="SUV18418.1"/>
    </source>
</evidence>
<dbReference type="EMBL" id="UFSZ01000001">
    <property type="protein sequence ID" value="SUV18418.1"/>
    <property type="molecule type" value="Genomic_DNA"/>
</dbReference>
<evidence type="ECO:0000313" key="6">
    <source>
        <dbReference type="Proteomes" id="UP000238825"/>
    </source>
</evidence>
<dbReference type="SUPFAM" id="SSF55073">
    <property type="entry name" value="Nucleotide cyclase"/>
    <property type="match status" value="1"/>
</dbReference>
<dbReference type="CDD" id="cd01949">
    <property type="entry name" value="GGDEF"/>
    <property type="match status" value="1"/>
</dbReference>
<dbReference type="InterPro" id="IPR029787">
    <property type="entry name" value="Nucleotide_cyclase"/>
</dbReference>
<organism evidence="4 6">
    <name type="scientific">Lysinibacillus sphaericus</name>
    <name type="common">Bacillus sphaericus</name>
    <dbReference type="NCBI Taxonomy" id="1421"/>
    <lineage>
        <taxon>Bacteria</taxon>
        <taxon>Bacillati</taxon>
        <taxon>Bacillota</taxon>
        <taxon>Bacilli</taxon>
        <taxon>Bacillales</taxon>
        <taxon>Bacillaceae</taxon>
        <taxon>Lysinibacillus</taxon>
    </lineage>
</organism>
<dbReference type="EMBL" id="CP019980">
    <property type="protein sequence ID" value="AVK95839.1"/>
    <property type="molecule type" value="Genomic_DNA"/>
</dbReference>
<dbReference type="NCBIfam" id="TIGR00254">
    <property type="entry name" value="GGDEF"/>
    <property type="match status" value="1"/>
</dbReference>
<dbReference type="EC" id="2.7.7.65" evidence="5"/>
<dbReference type="PROSITE" id="PS50887">
    <property type="entry name" value="GGDEF"/>
    <property type="match status" value="1"/>
</dbReference>
<dbReference type="Pfam" id="PF00990">
    <property type="entry name" value="GGDEF"/>
    <property type="match status" value="1"/>
</dbReference>
<name>A0A2S0JXN8_LYSSH</name>
<dbReference type="Gene3D" id="3.30.70.270">
    <property type="match status" value="1"/>
</dbReference>
<protein>
    <submittedName>
        <fullName evidence="4 5">GGDEF domain-containing protein</fullName>
        <ecNumber evidence="5">2.7.7.65</ecNumber>
    </submittedName>
</protein>
<proteinExistence type="predicted"/>
<dbReference type="GO" id="GO:0005886">
    <property type="term" value="C:plasma membrane"/>
    <property type="evidence" value="ECO:0007669"/>
    <property type="project" value="TreeGrafter"/>
</dbReference>
<dbReference type="InterPro" id="IPR043128">
    <property type="entry name" value="Rev_trsase/Diguanyl_cyclase"/>
</dbReference>
<dbReference type="RefSeq" id="WP_024363738.1">
    <property type="nucleotide sequence ID" value="NZ_BJNS01000002.1"/>
</dbReference>
<feature type="compositionally biased region" description="Basic and acidic residues" evidence="1">
    <location>
        <begin position="496"/>
        <end position="506"/>
    </location>
</feature>
<dbReference type="GO" id="GO:0052621">
    <property type="term" value="F:diguanylate cyclase activity"/>
    <property type="evidence" value="ECO:0007669"/>
    <property type="project" value="UniProtKB-EC"/>
</dbReference>
<keyword evidence="2" id="KW-0472">Membrane</keyword>
<dbReference type="AlphaFoldDB" id="A0A2S0JXN8"/>
<dbReference type="GeneID" id="48275764"/>
<reference evidence="5 7" key="2">
    <citation type="submission" date="2018-06" db="EMBL/GenBank/DDBJ databases">
        <authorList>
            <consortium name="Pathogen Informatics"/>
            <person name="Doyle S."/>
        </authorList>
    </citation>
    <scope>NUCLEOTIDE SEQUENCE [LARGE SCALE GENOMIC DNA]</scope>
    <source>
        <strain evidence="5 7">NCTC10338</strain>
    </source>
</reference>
<reference evidence="4 6" key="1">
    <citation type="submission" date="2017-03" db="EMBL/GenBank/DDBJ databases">
        <title>The whole genome sequencing and assembly of Lysinibacillus sphaericus DSM 28T strain.</title>
        <authorList>
            <person name="Lee Y.-J."/>
            <person name="Yi H."/>
            <person name="Bahn Y.-S."/>
            <person name="Kim J.F."/>
            <person name="Lee D.-W."/>
        </authorList>
    </citation>
    <scope>NUCLEOTIDE SEQUENCE [LARGE SCALE GENOMIC DNA]</scope>
    <source>
        <strain evidence="4 6">DSM 28</strain>
    </source>
</reference>
<dbReference type="PANTHER" id="PTHR45138:SF6">
    <property type="entry name" value="DIGUANYLATE CYCLASE DGCN"/>
    <property type="match status" value="1"/>
</dbReference>
<feature type="transmembrane region" description="Helical" evidence="2">
    <location>
        <begin position="304"/>
        <end position="322"/>
    </location>
</feature>
<keyword evidence="2" id="KW-0812">Transmembrane</keyword>
<evidence type="ECO:0000256" key="2">
    <source>
        <dbReference type="SAM" id="Phobius"/>
    </source>
</evidence>
<dbReference type="PANTHER" id="PTHR45138">
    <property type="entry name" value="REGULATORY COMPONENTS OF SENSORY TRANSDUCTION SYSTEM"/>
    <property type="match status" value="1"/>
</dbReference>
<dbReference type="GO" id="GO:1902201">
    <property type="term" value="P:negative regulation of bacterial-type flagellum-dependent cell motility"/>
    <property type="evidence" value="ECO:0007669"/>
    <property type="project" value="TreeGrafter"/>
</dbReference>
<dbReference type="InterPro" id="IPR050469">
    <property type="entry name" value="Diguanylate_Cyclase"/>
</dbReference>
<keyword evidence="5" id="KW-0808">Transferase</keyword>
<evidence type="ECO:0000313" key="7">
    <source>
        <dbReference type="Proteomes" id="UP000255295"/>
    </source>
</evidence>
<dbReference type="GO" id="GO:0043709">
    <property type="term" value="P:cell adhesion involved in single-species biofilm formation"/>
    <property type="evidence" value="ECO:0007669"/>
    <property type="project" value="TreeGrafter"/>
</dbReference>
<feature type="region of interest" description="Disordered" evidence="1">
    <location>
        <begin position="482"/>
        <end position="506"/>
    </location>
</feature>
<dbReference type="Proteomes" id="UP000255295">
    <property type="component" value="Unassembled WGS sequence"/>
</dbReference>
<evidence type="ECO:0000313" key="4">
    <source>
        <dbReference type="EMBL" id="AVK95839.1"/>
    </source>
</evidence>
<dbReference type="Proteomes" id="UP000238825">
    <property type="component" value="Chromosome"/>
</dbReference>
<dbReference type="FunFam" id="3.30.70.270:FF:000001">
    <property type="entry name" value="Diguanylate cyclase domain protein"/>
    <property type="match status" value="1"/>
</dbReference>
<dbReference type="InterPro" id="IPR000160">
    <property type="entry name" value="GGDEF_dom"/>
</dbReference>